<dbReference type="CDD" id="cd00680">
    <property type="entry name" value="RHO_alpha_C"/>
    <property type="match status" value="1"/>
</dbReference>
<dbReference type="GO" id="GO:0051213">
    <property type="term" value="F:dioxygenase activity"/>
    <property type="evidence" value="ECO:0007669"/>
    <property type="project" value="UniProtKB-KW"/>
</dbReference>
<dbReference type="PANTHER" id="PTHR43756">
    <property type="entry name" value="CHOLINE MONOOXYGENASE, CHLOROPLASTIC"/>
    <property type="match status" value="1"/>
</dbReference>
<evidence type="ECO:0000256" key="5">
    <source>
        <dbReference type="ARBA" id="ARBA00023004"/>
    </source>
</evidence>
<feature type="domain" description="Rieske" evidence="7">
    <location>
        <begin position="43"/>
        <end position="157"/>
    </location>
</feature>
<comment type="cofactor">
    <cofactor evidence="1">
        <name>Fe cation</name>
        <dbReference type="ChEBI" id="CHEBI:24875"/>
    </cofactor>
</comment>
<dbReference type="EMBL" id="JBHRST010000022">
    <property type="protein sequence ID" value="MFC3098969.1"/>
    <property type="molecule type" value="Genomic_DNA"/>
</dbReference>
<dbReference type="Pfam" id="PF00355">
    <property type="entry name" value="Rieske"/>
    <property type="match status" value="1"/>
</dbReference>
<sequence>MNLMTTPPRPFSADQSGWSLPAWTYYDEDFQKLERKHIFMPAWHLVCHVSDLPRAGDYRTFSMMGERALVLRGRDGQLRAFHNVCPHRAARLVDGDAFGDGGGNCGGRMTCPYHAWSFALDGKLLAVPFIEEYENFDKADFGLFPLEHGVSHGFVYVRFGSGTQTLEEYLGPIAEEMGLYRFAEMEPIGPIRSRIREVNWKNACDNYVDALHVRVAHPGLSSLVRDTYRLSVDRGVDKIFADAGAGKSAHASVTAYRAMLPRVDYLPEERQNMWTYFRLFPGLMFDVYPDQIDFMQFIPISPTRCILRDGAYALPDSRREMRAARYLNQRINRDVNAEDKTLIERVQDGMGTTPFKTGPLGKNEICLRAFAQRMRATIPIAAEVEHPGREALQAALDAA</sequence>
<keyword evidence="4 8" id="KW-0560">Oxidoreductase</keyword>
<dbReference type="InterPro" id="IPR015879">
    <property type="entry name" value="Ring_hydroxy_dOase_asu_C_dom"/>
</dbReference>
<reference evidence="9" key="1">
    <citation type="journal article" date="2019" name="Int. J. Syst. Evol. Microbiol.">
        <title>The Global Catalogue of Microorganisms (GCM) 10K type strain sequencing project: providing services to taxonomists for standard genome sequencing and annotation.</title>
        <authorList>
            <consortium name="The Broad Institute Genomics Platform"/>
            <consortium name="The Broad Institute Genome Sequencing Center for Infectious Disease"/>
            <person name="Wu L."/>
            <person name="Ma J."/>
        </authorList>
    </citation>
    <scope>NUCLEOTIDE SEQUENCE [LARGE SCALE GENOMIC DNA]</scope>
    <source>
        <strain evidence="9">KCTC 52607</strain>
    </source>
</reference>
<keyword evidence="9" id="KW-1185">Reference proteome</keyword>
<keyword evidence="2" id="KW-0001">2Fe-2S</keyword>
<dbReference type="InterPro" id="IPR017941">
    <property type="entry name" value="Rieske_2Fe-2S"/>
</dbReference>
<protein>
    <submittedName>
        <fullName evidence="8">Aromatic ring-hydroxylating dioxygenase subunit alpha</fullName>
        <ecNumber evidence="8">1.14.13.-</ecNumber>
    </submittedName>
</protein>
<keyword evidence="6" id="KW-0411">Iron-sulfur</keyword>
<evidence type="ECO:0000313" key="9">
    <source>
        <dbReference type="Proteomes" id="UP001595456"/>
    </source>
</evidence>
<dbReference type="Gene3D" id="3.90.380.10">
    <property type="entry name" value="Naphthalene 1,2-dioxygenase Alpha Subunit, Chain A, domain 1"/>
    <property type="match status" value="1"/>
</dbReference>
<dbReference type="InterPro" id="IPR001663">
    <property type="entry name" value="Rng_hydr_dOase-A"/>
</dbReference>
<dbReference type="PRINTS" id="PR00090">
    <property type="entry name" value="RNGDIOXGNASE"/>
</dbReference>
<dbReference type="RefSeq" id="WP_336924552.1">
    <property type="nucleotide sequence ID" value="NZ_JBANRO010000001.1"/>
</dbReference>
<evidence type="ECO:0000256" key="6">
    <source>
        <dbReference type="ARBA" id="ARBA00023014"/>
    </source>
</evidence>
<keyword evidence="3" id="KW-0479">Metal-binding</keyword>
<evidence type="ECO:0000256" key="3">
    <source>
        <dbReference type="ARBA" id="ARBA00022723"/>
    </source>
</evidence>
<dbReference type="PANTHER" id="PTHR43756:SF5">
    <property type="entry name" value="CHOLINE MONOOXYGENASE, CHLOROPLASTIC"/>
    <property type="match status" value="1"/>
</dbReference>
<dbReference type="SUPFAM" id="SSF50022">
    <property type="entry name" value="ISP domain"/>
    <property type="match status" value="1"/>
</dbReference>
<dbReference type="CDD" id="cd03469">
    <property type="entry name" value="Rieske_RO_Alpha_N"/>
    <property type="match status" value="1"/>
</dbReference>
<keyword evidence="5" id="KW-0408">Iron</keyword>
<dbReference type="PROSITE" id="PS51296">
    <property type="entry name" value="RIESKE"/>
    <property type="match status" value="1"/>
</dbReference>
<organism evidence="8 9">
    <name type="scientific">Alteraurantiacibacter palmitatis</name>
    <dbReference type="NCBI Taxonomy" id="2054628"/>
    <lineage>
        <taxon>Bacteria</taxon>
        <taxon>Pseudomonadati</taxon>
        <taxon>Pseudomonadota</taxon>
        <taxon>Alphaproteobacteria</taxon>
        <taxon>Sphingomonadales</taxon>
        <taxon>Erythrobacteraceae</taxon>
        <taxon>Alteraurantiacibacter</taxon>
    </lineage>
</organism>
<comment type="caution">
    <text evidence="8">The sequence shown here is derived from an EMBL/GenBank/DDBJ whole genome shotgun (WGS) entry which is preliminary data.</text>
</comment>
<dbReference type="EC" id="1.14.13.-" evidence="8"/>
<dbReference type="SUPFAM" id="SSF55961">
    <property type="entry name" value="Bet v1-like"/>
    <property type="match status" value="1"/>
</dbReference>
<dbReference type="Gene3D" id="2.102.10.10">
    <property type="entry name" value="Rieske [2Fe-2S] iron-sulphur domain"/>
    <property type="match status" value="1"/>
</dbReference>
<dbReference type="InterPro" id="IPR036922">
    <property type="entry name" value="Rieske_2Fe-2S_sf"/>
</dbReference>
<accession>A0ABV7EAT5</accession>
<evidence type="ECO:0000256" key="1">
    <source>
        <dbReference type="ARBA" id="ARBA00001962"/>
    </source>
</evidence>
<evidence type="ECO:0000256" key="2">
    <source>
        <dbReference type="ARBA" id="ARBA00022714"/>
    </source>
</evidence>
<evidence type="ECO:0000313" key="8">
    <source>
        <dbReference type="EMBL" id="MFC3098969.1"/>
    </source>
</evidence>
<dbReference type="Proteomes" id="UP001595456">
    <property type="component" value="Unassembled WGS sequence"/>
</dbReference>
<gene>
    <name evidence="8" type="ORF">ACFODU_14325</name>
</gene>
<keyword evidence="8" id="KW-0223">Dioxygenase</keyword>
<evidence type="ECO:0000256" key="4">
    <source>
        <dbReference type="ARBA" id="ARBA00023002"/>
    </source>
</evidence>
<proteinExistence type="predicted"/>
<evidence type="ECO:0000259" key="7">
    <source>
        <dbReference type="PROSITE" id="PS51296"/>
    </source>
</evidence>
<dbReference type="Pfam" id="PF00848">
    <property type="entry name" value="Ring_hydroxyl_A"/>
    <property type="match status" value="1"/>
</dbReference>
<name>A0ABV7EAT5_9SPHN</name>